<dbReference type="EMBL" id="QEQK01000015">
    <property type="protein sequence ID" value="PWN54993.1"/>
    <property type="molecule type" value="Genomic_DNA"/>
</dbReference>
<dbReference type="CDD" id="cd09294">
    <property type="entry name" value="SmpB"/>
    <property type="match status" value="1"/>
</dbReference>
<organism evidence="4 5">
    <name type="scientific">Abyssibacter profundi</name>
    <dbReference type="NCBI Taxonomy" id="2182787"/>
    <lineage>
        <taxon>Bacteria</taxon>
        <taxon>Pseudomonadati</taxon>
        <taxon>Pseudomonadota</taxon>
        <taxon>Gammaproteobacteria</taxon>
        <taxon>Chromatiales</taxon>
        <taxon>Oceanococcaceae</taxon>
        <taxon>Abyssibacter</taxon>
    </lineage>
</organism>
<comment type="function">
    <text evidence="3">Required for rescue of stalled ribosomes mediated by trans-translation. Binds to transfer-messenger RNA (tmRNA), required for stable association of tmRNA with ribosomes. tmRNA and SmpB together mimic tRNA shape, replacing the anticodon stem-loop with SmpB. tmRNA is encoded by the ssrA gene; the 2 termini fold to resemble tRNA(Ala) and it encodes a 'tag peptide', a short internal open reading frame. During trans-translation Ala-aminoacylated tmRNA acts like a tRNA, entering the A-site of stalled ribosomes, displacing the stalled mRNA. The ribosome then switches to translate the ORF on the tmRNA; the nascent peptide is terminated with the 'tag peptide' encoded by the tmRNA and targeted for degradation. The ribosome is freed to recommence translation, which seems to be the essential function of trans-translation.</text>
</comment>
<dbReference type="PANTHER" id="PTHR30308:SF2">
    <property type="entry name" value="SSRA-BINDING PROTEIN"/>
    <property type="match status" value="1"/>
</dbReference>
<reference evidence="4 5" key="1">
    <citation type="submission" date="2018-05" db="EMBL/GenBank/DDBJ databases">
        <title>Abyssibacter profundi OUC007T gen. nov., sp. nov, a marine bacterium isolated from seawater of the Mariana Trench.</title>
        <authorList>
            <person name="Zhou S."/>
        </authorList>
    </citation>
    <scope>NUCLEOTIDE SEQUENCE [LARGE SCALE GENOMIC DNA]</scope>
    <source>
        <strain evidence="4 5">OUC007</strain>
    </source>
</reference>
<dbReference type="Pfam" id="PF01668">
    <property type="entry name" value="SmpB"/>
    <property type="match status" value="1"/>
</dbReference>
<dbReference type="NCBIfam" id="TIGR00086">
    <property type="entry name" value="smpB"/>
    <property type="match status" value="1"/>
</dbReference>
<dbReference type="InterPro" id="IPR023620">
    <property type="entry name" value="SmpB"/>
</dbReference>
<dbReference type="GO" id="GO:0070930">
    <property type="term" value="P:trans-translation-dependent protein tagging"/>
    <property type="evidence" value="ECO:0007669"/>
    <property type="project" value="TreeGrafter"/>
</dbReference>
<comment type="caution">
    <text evidence="4">The sequence shown here is derived from an EMBL/GenBank/DDBJ whole genome shotgun (WGS) entry which is preliminary data.</text>
</comment>
<dbReference type="InterPro" id="IPR000037">
    <property type="entry name" value="SsrA-bd_prot"/>
</dbReference>
<sequence length="161" mass="18612">MSKKSKSKLGDRQIAVNRRARHDYHIEDRFEAGIVLNGWEVKALREGRAQVAEAYVYLKNGEAWLLGAHINPLQSASTHVVAKPDRTRKLLLHRRELSRLIGSTERQGYTLIPLDLHWTRGRAKLEIGLAKGKKQHDKRSDIKSREWDRQKARILRHGEKA</sequence>
<dbReference type="GO" id="GO:0003723">
    <property type="term" value="F:RNA binding"/>
    <property type="evidence" value="ECO:0007669"/>
    <property type="project" value="UniProtKB-UniRule"/>
</dbReference>
<evidence type="ECO:0000256" key="3">
    <source>
        <dbReference type="HAMAP-Rule" id="MF_00023"/>
    </source>
</evidence>
<dbReference type="InterPro" id="IPR020081">
    <property type="entry name" value="SsrA-bd_prot_CS"/>
</dbReference>
<comment type="similarity">
    <text evidence="3">Belongs to the SmpB family.</text>
</comment>
<protein>
    <recommendedName>
        <fullName evidence="3">SsrA-binding protein</fullName>
    </recommendedName>
    <alternativeName>
        <fullName evidence="3">Small protein B</fullName>
    </alternativeName>
</protein>
<proteinExistence type="inferred from homology"/>
<dbReference type="RefSeq" id="WP_109721283.1">
    <property type="nucleotide sequence ID" value="NZ_QEQK01000015.1"/>
</dbReference>
<dbReference type="OrthoDB" id="9805462at2"/>
<dbReference type="PANTHER" id="PTHR30308">
    <property type="entry name" value="TMRNA-BINDING COMPONENT OF TRANS-TRANSLATION TAGGING COMPLEX"/>
    <property type="match status" value="1"/>
</dbReference>
<dbReference type="HAMAP" id="MF_00023">
    <property type="entry name" value="SmpB"/>
    <property type="match status" value="1"/>
</dbReference>
<dbReference type="Gene3D" id="2.40.280.10">
    <property type="match status" value="1"/>
</dbReference>
<name>A0A383XQT9_9GAMM</name>
<evidence type="ECO:0000313" key="5">
    <source>
        <dbReference type="Proteomes" id="UP000251800"/>
    </source>
</evidence>
<dbReference type="GO" id="GO:0005829">
    <property type="term" value="C:cytosol"/>
    <property type="evidence" value="ECO:0007669"/>
    <property type="project" value="TreeGrafter"/>
</dbReference>
<dbReference type="AlphaFoldDB" id="A0A383XQT9"/>
<dbReference type="NCBIfam" id="NF003843">
    <property type="entry name" value="PRK05422.1"/>
    <property type="match status" value="1"/>
</dbReference>
<dbReference type="PROSITE" id="PS01317">
    <property type="entry name" value="SSRP"/>
    <property type="match status" value="1"/>
</dbReference>
<dbReference type="SUPFAM" id="SSF74982">
    <property type="entry name" value="Small protein B (SmpB)"/>
    <property type="match status" value="1"/>
</dbReference>
<evidence type="ECO:0000313" key="4">
    <source>
        <dbReference type="EMBL" id="PWN54993.1"/>
    </source>
</evidence>
<keyword evidence="5" id="KW-1185">Reference proteome</keyword>
<evidence type="ECO:0000256" key="1">
    <source>
        <dbReference type="ARBA" id="ARBA00022490"/>
    </source>
</evidence>
<keyword evidence="1 3" id="KW-0963">Cytoplasm</keyword>
<dbReference type="GO" id="GO:0070929">
    <property type="term" value="P:trans-translation"/>
    <property type="evidence" value="ECO:0007669"/>
    <property type="project" value="UniProtKB-UniRule"/>
</dbReference>
<comment type="subcellular location">
    <subcellularLocation>
        <location evidence="3">Cytoplasm</location>
    </subcellularLocation>
    <text evidence="3">The tmRNA-SmpB complex associates with stalled 70S ribosomes.</text>
</comment>
<keyword evidence="2 3" id="KW-0694">RNA-binding</keyword>
<dbReference type="Proteomes" id="UP000251800">
    <property type="component" value="Unassembled WGS sequence"/>
</dbReference>
<accession>A0A383XQT9</accession>
<evidence type="ECO:0000256" key="2">
    <source>
        <dbReference type="ARBA" id="ARBA00022884"/>
    </source>
</evidence>
<gene>
    <name evidence="3 4" type="primary">smpB</name>
    <name evidence="4" type="ORF">DEH80_14755</name>
</gene>